<reference evidence="3 4" key="1">
    <citation type="journal article" date="2024" name="J. Plant Pathol.">
        <title>Sequence and assembly of the genome of Seiridium unicorne, isolate CBS 538.82, causal agent of cypress canker disease.</title>
        <authorList>
            <person name="Scali E."/>
            <person name="Rocca G.D."/>
            <person name="Danti R."/>
            <person name="Garbelotto M."/>
            <person name="Barberini S."/>
            <person name="Baroncelli R."/>
            <person name="Emiliani G."/>
        </authorList>
    </citation>
    <scope>NUCLEOTIDE SEQUENCE [LARGE SCALE GENOMIC DNA]</scope>
    <source>
        <strain evidence="3 4">BM-138-508</strain>
    </source>
</reference>
<evidence type="ECO:0000313" key="4">
    <source>
        <dbReference type="Proteomes" id="UP001408356"/>
    </source>
</evidence>
<sequence length="267" mass="28095">MFFSLSTIAMLAITATSMPTPPSNQSVTSPEIANTTAADPPSFPSYRQSGLHRQGGSNSTIGKRWTCNTSATQTSGDSDNGGAGVTINNADSASRGYYIYHNDCDTVPYKYIWVDAGETKFVSLPSAFQGRITRGTDEYNLAGSAQWLGTWFEIGLDSDGTGYADVSLIRGCDGAVSISSLDGTGASIGFTQWILDGAPSGAYATKSDGQKVLAASENLDGSINTAVRDWYISEVGTTNAYVDDYHGDPVISSSNGRFATTWQAGCA</sequence>
<feature type="compositionally biased region" description="Polar residues" evidence="1">
    <location>
        <begin position="55"/>
        <end position="78"/>
    </location>
</feature>
<dbReference type="EMBL" id="JARVKF010000007">
    <property type="protein sequence ID" value="KAK9426032.1"/>
    <property type="molecule type" value="Genomic_DNA"/>
</dbReference>
<gene>
    <name evidence="3" type="ORF">SUNI508_12656</name>
</gene>
<keyword evidence="2" id="KW-0732">Signal</keyword>
<organism evidence="3 4">
    <name type="scientific">Seiridium unicorne</name>
    <dbReference type="NCBI Taxonomy" id="138068"/>
    <lineage>
        <taxon>Eukaryota</taxon>
        <taxon>Fungi</taxon>
        <taxon>Dikarya</taxon>
        <taxon>Ascomycota</taxon>
        <taxon>Pezizomycotina</taxon>
        <taxon>Sordariomycetes</taxon>
        <taxon>Xylariomycetidae</taxon>
        <taxon>Amphisphaeriales</taxon>
        <taxon>Sporocadaceae</taxon>
        <taxon>Seiridium</taxon>
    </lineage>
</organism>
<dbReference type="Proteomes" id="UP001408356">
    <property type="component" value="Unassembled WGS sequence"/>
</dbReference>
<feature type="signal peptide" evidence="2">
    <location>
        <begin position="1"/>
        <end position="17"/>
    </location>
</feature>
<feature type="compositionally biased region" description="Polar residues" evidence="1">
    <location>
        <begin position="17"/>
        <end position="37"/>
    </location>
</feature>
<protein>
    <submittedName>
        <fullName evidence="3">Uncharacterized protein</fullName>
    </submittedName>
</protein>
<feature type="chain" id="PRO_5047207759" evidence="2">
    <location>
        <begin position="18"/>
        <end position="267"/>
    </location>
</feature>
<accession>A0ABR2VGH3</accession>
<dbReference type="InterPro" id="IPR037176">
    <property type="entry name" value="Osmotin/thaumatin-like_sf"/>
</dbReference>
<evidence type="ECO:0000256" key="2">
    <source>
        <dbReference type="SAM" id="SignalP"/>
    </source>
</evidence>
<comment type="caution">
    <text evidence="3">The sequence shown here is derived from an EMBL/GenBank/DDBJ whole genome shotgun (WGS) entry which is preliminary data.</text>
</comment>
<evidence type="ECO:0000313" key="3">
    <source>
        <dbReference type="EMBL" id="KAK9426032.1"/>
    </source>
</evidence>
<evidence type="ECO:0000256" key="1">
    <source>
        <dbReference type="SAM" id="MobiDB-lite"/>
    </source>
</evidence>
<name>A0ABR2VGH3_9PEZI</name>
<keyword evidence="4" id="KW-1185">Reference proteome</keyword>
<feature type="region of interest" description="Disordered" evidence="1">
    <location>
        <begin position="17"/>
        <end position="83"/>
    </location>
</feature>
<proteinExistence type="predicted"/>
<dbReference type="SUPFAM" id="SSF49870">
    <property type="entry name" value="Osmotin, thaumatin-like protein"/>
    <property type="match status" value="1"/>
</dbReference>